<keyword evidence="5 12" id="KW-0812">Transmembrane</keyword>
<organism evidence="15 16">
    <name type="scientific">Candidatus Segetimicrobium genomatis</name>
    <dbReference type="NCBI Taxonomy" id="2569760"/>
    <lineage>
        <taxon>Bacteria</taxon>
        <taxon>Bacillati</taxon>
        <taxon>Candidatus Sysuimicrobiota</taxon>
        <taxon>Candidatus Sysuimicrobiia</taxon>
        <taxon>Candidatus Sysuimicrobiales</taxon>
        <taxon>Candidatus Segetimicrobiaceae</taxon>
        <taxon>Candidatus Segetimicrobium</taxon>
    </lineage>
</organism>
<keyword evidence="8 12" id="KW-1133">Transmembrane helix</keyword>
<keyword evidence="7" id="KW-0653">Protein transport</keyword>
<keyword evidence="3" id="KW-1003">Cell membrane</keyword>
<name>A0A537J953_9BACT</name>
<evidence type="ECO:0000313" key="15">
    <source>
        <dbReference type="EMBL" id="TMI80025.1"/>
    </source>
</evidence>
<dbReference type="InterPro" id="IPR050366">
    <property type="entry name" value="BP-dependent_transpt_permease"/>
</dbReference>
<dbReference type="GO" id="GO:0005886">
    <property type="term" value="C:plasma membrane"/>
    <property type="evidence" value="ECO:0007669"/>
    <property type="project" value="UniProtKB-SubCell"/>
</dbReference>
<accession>A0A537J953</accession>
<evidence type="ECO:0000256" key="11">
    <source>
        <dbReference type="ARBA" id="ARBA00072251"/>
    </source>
</evidence>
<dbReference type="CDD" id="cd06261">
    <property type="entry name" value="TM_PBP2"/>
    <property type="match status" value="1"/>
</dbReference>
<dbReference type="InterPro" id="IPR035906">
    <property type="entry name" value="MetI-like_sf"/>
</dbReference>
<dbReference type="GO" id="GO:0055085">
    <property type="term" value="P:transmembrane transport"/>
    <property type="evidence" value="ECO:0007669"/>
    <property type="project" value="InterPro"/>
</dbReference>
<evidence type="ECO:0000256" key="3">
    <source>
        <dbReference type="ARBA" id="ARBA00022475"/>
    </source>
</evidence>
<evidence type="ECO:0000256" key="1">
    <source>
        <dbReference type="ARBA" id="ARBA00004429"/>
    </source>
</evidence>
<dbReference type="InterPro" id="IPR000515">
    <property type="entry name" value="MetI-like"/>
</dbReference>
<dbReference type="GO" id="GO:0015031">
    <property type="term" value="P:protein transport"/>
    <property type="evidence" value="ECO:0007669"/>
    <property type="project" value="UniProtKB-KW"/>
</dbReference>
<dbReference type="PANTHER" id="PTHR43386">
    <property type="entry name" value="OLIGOPEPTIDE TRANSPORT SYSTEM PERMEASE PROTEIN APPC"/>
    <property type="match status" value="1"/>
</dbReference>
<evidence type="ECO:0000256" key="6">
    <source>
        <dbReference type="ARBA" id="ARBA00022856"/>
    </source>
</evidence>
<feature type="transmembrane region" description="Helical" evidence="12">
    <location>
        <begin position="295"/>
        <end position="317"/>
    </location>
</feature>
<dbReference type="Pfam" id="PF12911">
    <property type="entry name" value="OppC_N"/>
    <property type="match status" value="1"/>
</dbReference>
<evidence type="ECO:0000256" key="7">
    <source>
        <dbReference type="ARBA" id="ARBA00022927"/>
    </source>
</evidence>
<dbReference type="AlphaFoldDB" id="A0A537J953"/>
<evidence type="ECO:0000256" key="4">
    <source>
        <dbReference type="ARBA" id="ARBA00022519"/>
    </source>
</evidence>
<dbReference type="Pfam" id="PF00528">
    <property type="entry name" value="BPD_transp_1"/>
    <property type="match status" value="1"/>
</dbReference>
<dbReference type="GO" id="GO:0015833">
    <property type="term" value="P:peptide transport"/>
    <property type="evidence" value="ECO:0007669"/>
    <property type="project" value="UniProtKB-KW"/>
</dbReference>
<protein>
    <recommendedName>
        <fullName evidence="11">Oligopeptide transport system permease protein OppC</fullName>
    </recommendedName>
</protein>
<keyword evidence="6" id="KW-0571">Peptide transport</keyword>
<evidence type="ECO:0000256" key="8">
    <source>
        <dbReference type="ARBA" id="ARBA00022989"/>
    </source>
</evidence>
<evidence type="ECO:0000256" key="2">
    <source>
        <dbReference type="ARBA" id="ARBA00022448"/>
    </source>
</evidence>
<dbReference type="PROSITE" id="PS50928">
    <property type="entry name" value="ABC_TM1"/>
    <property type="match status" value="1"/>
</dbReference>
<feature type="transmembrane region" description="Helical" evidence="12">
    <location>
        <begin position="191"/>
        <end position="211"/>
    </location>
</feature>
<feature type="transmembrane region" description="Helical" evidence="12">
    <location>
        <begin position="114"/>
        <end position="138"/>
    </location>
</feature>
<reference evidence="15 16" key="1">
    <citation type="journal article" date="2019" name="Nat. Microbiol.">
        <title>Mediterranean grassland soil C-N compound turnover is dependent on rainfall and depth, and is mediated by genomically divergent microorganisms.</title>
        <authorList>
            <person name="Diamond S."/>
            <person name="Andeer P.F."/>
            <person name="Li Z."/>
            <person name="Crits-Christoph A."/>
            <person name="Burstein D."/>
            <person name="Anantharaman K."/>
            <person name="Lane K.R."/>
            <person name="Thomas B.C."/>
            <person name="Pan C."/>
            <person name="Northen T.R."/>
            <person name="Banfield J.F."/>
        </authorList>
    </citation>
    <scope>NUCLEOTIDE SEQUENCE [LARGE SCALE GENOMIC DNA]</scope>
    <source>
        <strain evidence="15">NP_7</strain>
    </source>
</reference>
<feature type="compositionally biased region" description="Low complexity" evidence="13">
    <location>
        <begin position="18"/>
        <end position="37"/>
    </location>
</feature>
<evidence type="ECO:0000256" key="13">
    <source>
        <dbReference type="SAM" id="MobiDB-lite"/>
    </source>
</evidence>
<feature type="transmembrane region" description="Helical" evidence="12">
    <location>
        <begin position="47"/>
        <end position="69"/>
    </location>
</feature>
<proteinExistence type="inferred from homology"/>
<evidence type="ECO:0000256" key="12">
    <source>
        <dbReference type="RuleBase" id="RU363032"/>
    </source>
</evidence>
<dbReference type="InterPro" id="IPR025966">
    <property type="entry name" value="OppC_N"/>
</dbReference>
<keyword evidence="2 12" id="KW-0813">Transport</keyword>
<evidence type="ECO:0000256" key="10">
    <source>
        <dbReference type="ARBA" id="ARBA00024202"/>
    </source>
</evidence>
<evidence type="ECO:0000256" key="9">
    <source>
        <dbReference type="ARBA" id="ARBA00023136"/>
    </source>
</evidence>
<dbReference type="EMBL" id="VBAO01000246">
    <property type="protein sequence ID" value="TMI80025.1"/>
    <property type="molecule type" value="Genomic_DNA"/>
</dbReference>
<dbReference type="PANTHER" id="PTHR43386:SF2">
    <property type="entry name" value="OLIGOPEPTIDE TRANSPORT SYSTEM PERMEASE PROTEIN OPPC"/>
    <property type="match status" value="1"/>
</dbReference>
<dbReference type="Gene3D" id="1.10.3720.10">
    <property type="entry name" value="MetI-like"/>
    <property type="match status" value="1"/>
</dbReference>
<gene>
    <name evidence="15" type="ORF">E6H04_09405</name>
</gene>
<evidence type="ECO:0000259" key="14">
    <source>
        <dbReference type="PROSITE" id="PS50928"/>
    </source>
</evidence>
<keyword evidence="9 12" id="KW-0472">Membrane</keyword>
<feature type="domain" description="ABC transmembrane type-1" evidence="14">
    <location>
        <begin position="108"/>
        <end position="318"/>
    </location>
</feature>
<comment type="similarity">
    <text evidence="10">Belongs to the binding-protein-dependent transport system permease family. OppBC subfamily.</text>
</comment>
<feature type="region of interest" description="Disordered" evidence="13">
    <location>
        <begin position="1"/>
        <end position="37"/>
    </location>
</feature>
<comment type="caution">
    <text evidence="15">The sequence shown here is derived from an EMBL/GenBank/DDBJ whole genome shotgun (WGS) entry which is preliminary data.</text>
</comment>
<evidence type="ECO:0000256" key="5">
    <source>
        <dbReference type="ARBA" id="ARBA00022692"/>
    </source>
</evidence>
<feature type="transmembrane region" description="Helical" evidence="12">
    <location>
        <begin position="246"/>
        <end position="275"/>
    </location>
</feature>
<sequence length="331" mass="34741">MPSSIPRCGMGESSPLDASRPGPGVSRGPRSGPAGSRAVRRFAKHRMAVGGAALLAVVGLTAISAPVSAPFRYDRQDLFATYHAPTHAHWAGTDALGRDVLSRLMYGARVSMSVGVATAALVLAMGVPVGLTAGYFGGTFDLLLMRVVDIVFAIPFLLLVVLLQTFFTAYLPTIRHGPLVWLRVLNHDTGGVTAIVMALALVGWLDVARVARGQVLSLRHREFVLAAKSLGAVDRHVMGIHLLPNIAAPIIVMATLLIPGFIIAEAGLSFLGLGVQPPVPSWGTMIAEGIDSIESYPRLVIAPGLALAATLLSLNFVGDGLRDALDPAGER</sequence>
<dbReference type="SUPFAM" id="SSF161098">
    <property type="entry name" value="MetI-like"/>
    <property type="match status" value="1"/>
</dbReference>
<feature type="transmembrane region" description="Helical" evidence="12">
    <location>
        <begin position="150"/>
        <end position="171"/>
    </location>
</feature>
<dbReference type="Proteomes" id="UP000320048">
    <property type="component" value="Unassembled WGS sequence"/>
</dbReference>
<keyword evidence="4" id="KW-0997">Cell inner membrane</keyword>
<comment type="subcellular location">
    <subcellularLocation>
        <location evidence="1">Cell inner membrane</location>
        <topology evidence="1">Multi-pass membrane protein</topology>
    </subcellularLocation>
    <subcellularLocation>
        <location evidence="12">Cell membrane</location>
        <topology evidence="12">Multi-pass membrane protein</topology>
    </subcellularLocation>
</comment>
<evidence type="ECO:0000313" key="16">
    <source>
        <dbReference type="Proteomes" id="UP000320048"/>
    </source>
</evidence>